<evidence type="ECO:0000259" key="3">
    <source>
        <dbReference type="Pfam" id="PF03109"/>
    </source>
</evidence>
<evidence type="ECO:0000256" key="1">
    <source>
        <dbReference type="ARBA" id="ARBA00009670"/>
    </source>
</evidence>
<gene>
    <name evidence="4" type="ORF">LSAT_V11C400166960</name>
</gene>
<feature type="domain" description="ABC1 atypical kinase-like" evidence="3">
    <location>
        <begin position="41"/>
        <end position="100"/>
    </location>
</feature>
<dbReference type="InterPro" id="IPR004147">
    <property type="entry name" value="ABC1_dom"/>
</dbReference>
<comment type="caution">
    <text evidence="4">The sequence shown here is derived from an EMBL/GenBank/DDBJ whole genome shotgun (WGS) entry which is preliminary data.</text>
</comment>
<dbReference type="EMBL" id="NBSK02000004">
    <property type="protein sequence ID" value="KAJ0211671.1"/>
    <property type="molecule type" value="Genomic_DNA"/>
</dbReference>
<feature type="region of interest" description="Disordered" evidence="2">
    <location>
        <begin position="1"/>
        <end position="26"/>
    </location>
</feature>
<name>A0A9R1XG38_LACSA</name>
<dbReference type="Proteomes" id="UP000235145">
    <property type="component" value="Unassembled WGS sequence"/>
</dbReference>
<dbReference type="Pfam" id="PF03109">
    <property type="entry name" value="ABC1"/>
    <property type="match status" value="1"/>
</dbReference>
<evidence type="ECO:0000256" key="2">
    <source>
        <dbReference type="SAM" id="MobiDB-lite"/>
    </source>
</evidence>
<dbReference type="AlphaFoldDB" id="A0A9R1XG38"/>
<keyword evidence="5" id="KW-1185">Reference proteome</keyword>
<feature type="compositionally biased region" description="Low complexity" evidence="2">
    <location>
        <begin position="1"/>
        <end position="13"/>
    </location>
</feature>
<protein>
    <recommendedName>
        <fullName evidence="3">ABC1 atypical kinase-like domain-containing protein</fullName>
    </recommendedName>
</protein>
<proteinExistence type="inferred from homology"/>
<accession>A0A9R1XG38</accession>
<evidence type="ECO:0000313" key="4">
    <source>
        <dbReference type="EMBL" id="KAJ0211671.1"/>
    </source>
</evidence>
<dbReference type="PANTHER" id="PTHR10566:SF117">
    <property type="entry name" value="UNUSUAL PROTEIN KINASE-RELATED"/>
    <property type="match status" value="1"/>
</dbReference>
<reference evidence="4 5" key="1">
    <citation type="journal article" date="2017" name="Nat. Commun.">
        <title>Genome assembly with in vitro proximity ligation data and whole-genome triplication in lettuce.</title>
        <authorList>
            <person name="Reyes-Chin-Wo S."/>
            <person name="Wang Z."/>
            <person name="Yang X."/>
            <person name="Kozik A."/>
            <person name="Arikit S."/>
            <person name="Song C."/>
            <person name="Xia L."/>
            <person name="Froenicke L."/>
            <person name="Lavelle D.O."/>
            <person name="Truco M.J."/>
            <person name="Xia R."/>
            <person name="Zhu S."/>
            <person name="Xu C."/>
            <person name="Xu H."/>
            <person name="Xu X."/>
            <person name="Cox K."/>
            <person name="Korf I."/>
            <person name="Meyers B.C."/>
            <person name="Michelmore R.W."/>
        </authorList>
    </citation>
    <scope>NUCLEOTIDE SEQUENCE [LARGE SCALE GENOMIC DNA]</scope>
    <source>
        <strain evidence="5">cv. Salinas</strain>
        <tissue evidence="4">Seedlings</tissue>
    </source>
</reference>
<evidence type="ECO:0000313" key="5">
    <source>
        <dbReference type="Proteomes" id="UP000235145"/>
    </source>
</evidence>
<sequence length="155" mass="17193">MKPSPSADDASASGLQSTTQTKSPTPANSRFCLLLLSRCLQLKTSPIAAASLGQVYKGRLKENGDLVDVKVQRPYVLETVTVDLFIIRNLGLALRRFPQIQRLFQSPSNSLQVPLAVGSEVIHWKFTITYGWGTSANNQEQEDPYGRKKNQKKKC</sequence>
<dbReference type="InterPro" id="IPR050154">
    <property type="entry name" value="UbiB_kinase"/>
</dbReference>
<feature type="compositionally biased region" description="Polar residues" evidence="2">
    <location>
        <begin position="14"/>
        <end position="26"/>
    </location>
</feature>
<dbReference type="PANTHER" id="PTHR10566">
    <property type="entry name" value="CHAPERONE-ACTIVITY OF BC1 COMPLEX CABC1 -RELATED"/>
    <property type="match status" value="1"/>
</dbReference>
<comment type="similarity">
    <text evidence="1">Belongs to the protein kinase superfamily. ADCK protein kinase family.</text>
</comment>
<organism evidence="4 5">
    <name type="scientific">Lactuca sativa</name>
    <name type="common">Garden lettuce</name>
    <dbReference type="NCBI Taxonomy" id="4236"/>
    <lineage>
        <taxon>Eukaryota</taxon>
        <taxon>Viridiplantae</taxon>
        <taxon>Streptophyta</taxon>
        <taxon>Embryophyta</taxon>
        <taxon>Tracheophyta</taxon>
        <taxon>Spermatophyta</taxon>
        <taxon>Magnoliopsida</taxon>
        <taxon>eudicotyledons</taxon>
        <taxon>Gunneridae</taxon>
        <taxon>Pentapetalae</taxon>
        <taxon>asterids</taxon>
        <taxon>campanulids</taxon>
        <taxon>Asterales</taxon>
        <taxon>Asteraceae</taxon>
        <taxon>Cichorioideae</taxon>
        <taxon>Cichorieae</taxon>
        <taxon>Lactucinae</taxon>
        <taxon>Lactuca</taxon>
    </lineage>
</organism>